<reference evidence="1 2" key="1">
    <citation type="submission" date="2023-03" db="EMBL/GenBank/DDBJ databases">
        <title>Paludisphaera mucosa sp. nov. a novel planctomycete from northern fen.</title>
        <authorList>
            <person name="Ivanova A."/>
        </authorList>
    </citation>
    <scope>NUCLEOTIDE SEQUENCE [LARGE SCALE GENOMIC DNA]</scope>
    <source>
        <strain evidence="1 2">Pla2</strain>
    </source>
</reference>
<proteinExistence type="predicted"/>
<comment type="caution">
    <text evidence="1">The sequence shown here is derived from an EMBL/GenBank/DDBJ whole genome shotgun (WGS) entry which is preliminary data.</text>
</comment>
<keyword evidence="2" id="KW-1185">Reference proteome</keyword>
<dbReference type="EMBL" id="JARRAG010000002">
    <property type="protein sequence ID" value="MDG3006661.1"/>
    <property type="molecule type" value="Genomic_DNA"/>
</dbReference>
<organism evidence="1 2">
    <name type="scientific">Paludisphaera mucosa</name>
    <dbReference type="NCBI Taxonomy" id="3030827"/>
    <lineage>
        <taxon>Bacteria</taxon>
        <taxon>Pseudomonadati</taxon>
        <taxon>Planctomycetota</taxon>
        <taxon>Planctomycetia</taxon>
        <taxon>Isosphaerales</taxon>
        <taxon>Isosphaeraceae</taxon>
        <taxon>Paludisphaera</taxon>
    </lineage>
</organism>
<name>A0ABT6FGF1_9BACT</name>
<protein>
    <submittedName>
        <fullName evidence="1">Uncharacterized protein</fullName>
    </submittedName>
</protein>
<dbReference type="Proteomes" id="UP001216907">
    <property type="component" value="Unassembled WGS sequence"/>
</dbReference>
<accession>A0ABT6FGF1</accession>
<gene>
    <name evidence="1" type="ORF">PZE19_23075</name>
</gene>
<evidence type="ECO:0000313" key="1">
    <source>
        <dbReference type="EMBL" id="MDG3006661.1"/>
    </source>
</evidence>
<dbReference type="RefSeq" id="WP_277862954.1">
    <property type="nucleotide sequence ID" value="NZ_JARRAG010000002.1"/>
</dbReference>
<evidence type="ECO:0000313" key="2">
    <source>
        <dbReference type="Proteomes" id="UP001216907"/>
    </source>
</evidence>
<sequence>MPVPERLTLLIDGRTVGVVIVEEQSPGGLRGRFEPADGSEPFRPAFDAAAELSGRLDALPEDEPFDYQLYDEYVAACDRIARLRPSFAESTEPIGQFAVEADGSVEVAFGEALHPDWTPFDDP</sequence>